<reference evidence="3 4" key="1">
    <citation type="journal article" date="2018" name="Proc. Natl. Acad. Sci. U.S.A.">
        <title>Draft genome sequence of Camellia sinensis var. sinensis provides insights into the evolution of the tea genome and tea quality.</title>
        <authorList>
            <person name="Wei C."/>
            <person name="Yang H."/>
            <person name="Wang S."/>
            <person name="Zhao J."/>
            <person name="Liu C."/>
            <person name="Gao L."/>
            <person name="Xia E."/>
            <person name="Lu Y."/>
            <person name="Tai Y."/>
            <person name="She G."/>
            <person name="Sun J."/>
            <person name="Cao H."/>
            <person name="Tong W."/>
            <person name="Gao Q."/>
            <person name="Li Y."/>
            <person name="Deng W."/>
            <person name="Jiang X."/>
            <person name="Wang W."/>
            <person name="Chen Q."/>
            <person name="Zhang S."/>
            <person name="Li H."/>
            <person name="Wu J."/>
            <person name="Wang P."/>
            <person name="Li P."/>
            <person name="Shi C."/>
            <person name="Zheng F."/>
            <person name="Jian J."/>
            <person name="Huang B."/>
            <person name="Shan D."/>
            <person name="Shi M."/>
            <person name="Fang C."/>
            <person name="Yue Y."/>
            <person name="Li F."/>
            <person name="Li D."/>
            <person name="Wei S."/>
            <person name="Han B."/>
            <person name="Jiang C."/>
            <person name="Yin Y."/>
            <person name="Xia T."/>
            <person name="Zhang Z."/>
            <person name="Bennetzen J.L."/>
            <person name="Zhao S."/>
            <person name="Wan X."/>
        </authorList>
    </citation>
    <scope>NUCLEOTIDE SEQUENCE [LARGE SCALE GENOMIC DNA]</scope>
    <source>
        <strain evidence="4">cv. Shuchazao</strain>
        <tissue evidence="3">Leaf</tissue>
    </source>
</reference>
<comment type="caution">
    <text evidence="3">The sequence shown here is derived from an EMBL/GenBank/DDBJ whole genome shotgun (WGS) entry which is preliminary data.</text>
</comment>
<dbReference type="InterPro" id="IPR012340">
    <property type="entry name" value="NA-bd_OB-fold"/>
</dbReference>
<dbReference type="GO" id="GO:0003714">
    <property type="term" value="F:transcription corepressor activity"/>
    <property type="evidence" value="ECO:0007669"/>
    <property type="project" value="InterPro"/>
</dbReference>
<proteinExistence type="predicted"/>
<dbReference type="SUPFAM" id="SSF50249">
    <property type="entry name" value="Nucleic acid-binding proteins"/>
    <property type="match status" value="1"/>
</dbReference>
<keyword evidence="4" id="KW-1185">Reference proteome</keyword>
<dbReference type="InterPro" id="IPR044716">
    <property type="entry name" value="LEUNIG-like"/>
</dbReference>
<dbReference type="EMBL" id="SDRB02013014">
    <property type="protein sequence ID" value="THF96125.1"/>
    <property type="molecule type" value="Genomic_DNA"/>
</dbReference>
<feature type="domain" description="Replication protein A OB" evidence="2">
    <location>
        <begin position="201"/>
        <end position="286"/>
    </location>
</feature>
<name>A0A4S4D4I2_CAMSN</name>
<dbReference type="PANTHER" id="PTHR44376:SF22">
    <property type="entry name" value="TRANSCRIPTIONAL COREPRESSOR LEUNIG_HOMOLOG"/>
    <property type="match status" value="1"/>
</dbReference>
<protein>
    <recommendedName>
        <fullName evidence="2">Replication protein A OB domain-containing protein</fullName>
    </recommendedName>
</protein>
<sequence length="522" mass="57804">MKGHSWLLIGGNSKQKASFSPSTNQSTTYCVALNPDRSKISKPSISNKPINEFVQLKQEIEEFFRRFKKEEIYYNKASTGTLPALLTEYPKLELLIQYEKKISEDIAKKEKEFIKRYDDSEFELRNDESSASSYSHNCTLSYQVNLALSEKYRITPQSWQWQWTITASTLIRDVENSNEDNNAPTYHFVPFNEFSNDFGNETSSIDILAAVVQIKPPKTITTKNGTTTAQEIVLINEESMPTILTLWGQFVTNEEEKLQAIAQSFTTLIAVRLKVSSFRAHSYRFIAAHNSWSHSSSLPCRSAVTAAVSLSSPPPPLSPSLADRRCLLLVVIDSSRRLNFSVSKSLMMYGSDGAGGLASSTNQLEDIEHFGDVVSLDDKMDSFLSHDGEEGRDLYGTLKPGLTEHKTESSKGFSFGEVGCIRTRNKVTCCHFSSDGKLLASAGHDKKVLKSGCGRRNGGSDAVAVAGCKGRSVTIAAVTANTPVNLNHIAKAAVTGGGNRQNRYVTPLRNGCSRFLKPWPRF</sequence>
<dbReference type="InterPro" id="IPR031657">
    <property type="entry name" value="REPA_OB_2"/>
</dbReference>
<keyword evidence="1" id="KW-0238">DNA-binding</keyword>
<dbReference type="Pfam" id="PF16900">
    <property type="entry name" value="REPA_OB_2"/>
    <property type="match status" value="1"/>
</dbReference>
<accession>A0A4S4D4I2</accession>
<dbReference type="AlphaFoldDB" id="A0A4S4D4I2"/>
<dbReference type="Proteomes" id="UP000306102">
    <property type="component" value="Unassembled WGS sequence"/>
</dbReference>
<evidence type="ECO:0000259" key="2">
    <source>
        <dbReference type="Pfam" id="PF16900"/>
    </source>
</evidence>
<evidence type="ECO:0000313" key="4">
    <source>
        <dbReference type="Proteomes" id="UP000306102"/>
    </source>
</evidence>
<organism evidence="3 4">
    <name type="scientific">Camellia sinensis var. sinensis</name>
    <name type="common">China tea</name>
    <dbReference type="NCBI Taxonomy" id="542762"/>
    <lineage>
        <taxon>Eukaryota</taxon>
        <taxon>Viridiplantae</taxon>
        <taxon>Streptophyta</taxon>
        <taxon>Embryophyta</taxon>
        <taxon>Tracheophyta</taxon>
        <taxon>Spermatophyta</taxon>
        <taxon>Magnoliopsida</taxon>
        <taxon>eudicotyledons</taxon>
        <taxon>Gunneridae</taxon>
        <taxon>Pentapetalae</taxon>
        <taxon>asterids</taxon>
        <taxon>Ericales</taxon>
        <taxon>Theaceae</taxon>
        <taxon>Camellia</taxon>
    </lineage>
</organism>
<evidence type="ECO:0000313" key="3">
    <source>
        <dbReference type="EMBL" id="THF96125.1"/>
    </source>
</evidence>
<evidence type="ECO:0000256" key="1">
    <source>
        <dbReference type="ARBA" id="ARBA00023125"/>
    </source>
</evidence>
<dbReference type="Gene3D" id="2.40.50.140">
    <property type="entry name" value="Nucleic acid-binding proteins"/>
    <property type="match status" value="1"/>
</dbReference>
<dbReference type="PANTHER" id="PTHR44376">
    <property type="entry name" value="TRANSCRIPTIONAL REGULATOR OF FILAMENTOUS GROWTH FLO8"/>
    <property type="match status" value="1"/>
</dbReference>
<dbReference type="STRING" id="542762.A0A4S4D4I2"/>
<dbReference type="GO" id="GO:0003677">
    <property type="term" value="F:DNA binding"/>
    <property type="evidence" value="ECO:0007669"/>
    <property type="project" value="UniProtKB-KW"/>
</dbReference>
<gene>
    <name evidence="3" type="ORF">TEA_020020</name>
</gene>